<name>A0ABM7P4N3_9BACT</name>
<evidence type="ECO:0000256" key="1">
    <source>
        <dbReference type="ARBA" id="ARBA00023015"/>
    </source>
</evidence>
<evidence type="ECO:0000256" key="2">
    <source>
        <dbReference type="ARBA" id="ARBA00023125"/>
    </source>
</evidence>
<dbReference type="SUPFAM" id="SSF47413">
    <property type="entry name" value="lambda repressor-like DNA-binding domains"/>
    <property type="match status" value="1"/>
</dbReference>
<dbReference type="CDD" id="cd06462">
    <property type="entry name" value="Peptidase_S24_S26"/>
    <property type="match status" value="1"/>
</dbReference>
<organism evidence="6 7">
    <name type="scientific">Pseudodesulfovibrio sediminis</name>
    <dbReference type="NCBI Taxonomy" id="2810563"/>
    <lineage>
        <taxon>Bacteria</taxon>
        <taxon>Pseudomonadati</taxon>
        <taxon>Thermodesulfobacteriota</taxon>
        <taxon>Desulfovibrionia</taxon>
        <taxon>Desulfovibrionales</taxon>
        <taxon>Desulfovibrionaceae</taxon>
    </lineage>
</organism>
<dbReference type="Gene3D" id="1.10.260.40">
    <property type="entry name" value="lambda repressor-like DNA-binding domains"/>
    <property type="match status" value="1"/>
</dbReference>
<dbReference type="SUPFAM" id="SSF51306">
    <property type="entry name" value="LexA/Signal peptidase"/>
    <property type="match status" value="1"/>
</dbReference>
<dbReference type="Proteomes" id="UP001053296">
    <property type="component" value="Chromosome"/>
</dbReference>
<dbReference type="Pfam" id="PF00717">
    <property type="entry name" value="Peptidase_S24"/>
    <property type="match status" value="1"/>
</dbReference>
<keyword evidence="3" id="KW-0804">Transcription</keyword>
<keyword evidence="7" id="KW-1185">Reference proteome</keyword>
<proteinExistence type="predicted"/>
<dbReference type="InterPro" id="IPR015927">
    <property type="entry name" value="Peptidase_S24_S26A/B/C"/>
</dbReference>
<evidence type="ECO:0000256" key="3">
    <source>
        <dbReference type="ARBA" id="ARBA00023163"/>
    </source>
</evidence>
<gene>
    <name evidence="6" type="ORF">PSDVSF_18290</name>
</gene>
<reference evidence="6" key="1">
    <citation type="journal article" date="2022" name="Arch. Microbiol.">
        <title>Pseudodesulfovibrio sediminis sp. nov., a mesophilic and neutrophilic sulfate-reducing bacterium isolated from sediment of a brackish lake.</title>
        <authorList>
            <person name="Takahashi A."/>
            <person name="Kojima H."/>
            <person name="Watanabe M."/>
            <person name="Fukui M."/>
        </authorList>
    </citation>
    <scope>NUCLEOTIDE SEQUENCE</scope>
    <source>
        <strain evidence="6">SF6</strain>
    </source>
</reference>
<dbReference type="InterPro" id="IPR010982">
    <property type="entry name" value="Lambda_DNA-bd_dom_sf"/>
</dbReference>
<keyword evidence="1" id="KW-0805">Transcription regulation</keyword>
<feature type="domain" description="Peptidase S24/S26A/S26B/S26C" evidence="4">
    <location>
        <begin position="129"/>
        <end position="231"/>
    </location>
</feature>
<dbReference type="PANTHER" id="PTHR40661:SF3">
    <property type="entry name" value="FELS-1 PROPHAGE TRANSCRIPTIONAL REGULATOR"/>
    <property type="match status" value="1"/>
</dbReference>
<dbReference type="EMBL" id="AP024485">
    <property type="protein sequence ID" value="BCS88587.1"/>
    <property type="molecule type" value="Genomic_DNA"/>
</dbReference>
<dbReference type="InterPro" id="IPR010744">
    <property type="entry name" value="Phage_CI_N"/>
</dbReference>
<accession>A0ABM7P4N3</accession>
<dbReference type="RefSeq" id="WP_229590582.1">
    <property type="nucleotide sequence ID" value="NZ_AP024485.1"/>
</dbReference>
<evidence type="ECO:0000313" key="7">
    <source>
        <dbReference type="Proteomes" id="UP001053296"/>
    </source>
</evidence>
<dbReference type="InterPro" id="IPR036286">
    <property type="entry name" value="LexA/Signal_pep-like_sf"/>
</dbReference>
<dbReference type="PANTHER" id="PTHR40661">
    <property type="match status" value="1"/>
</dbReference>
<dbReference type="Gene3D" id="2.10.109.10">
    <property type="entry name" value="Umud Fragment, subunit A"/>
    <property type="match status" value="1"/>
</dbReference>
<keyword evidence="2 6" id="KW-0238">DNA-binding</keyword>
<evidence type="ECO:0000313" key="6">
    <source>
        <dbReference type="EMBL" id="BCS88587.1"/>
    </source>
</evidence>
<feature type="domain" description="Bacteriophage CI repressor N-terminal" evidence="5">
    <location>
        <begin position="19"/>
        <end position="81"/>
    </location>
</feature>
<evidence type="ECO:0000259" key="5">
    <source>
        <dbReference type="Pfam" id="PF07022"/>
    </source>
</evidence>
<dbReference type="GO" id="GO:0003677">
    <property type="term" value="F:DNA binding"/>
    <property type="evidence" value="ECO:0007669"/>
    <property type="project" value="UniProtKB-KW"/>
</dbReference>
<sequence length="240" mass="27154">MPKKKRRCDEAQLKWFEEALERIKKATGARTQVQLAEVLDVRQSSISDAKRRCSIPADWFLKLYRSHGLDPDWLSEGVEPVYIDADKGKVPADTLLRETPAPYGRMNSRGRVMPVSTMAGADKEADTWEAKSIEELSVPESFCRPKLLVVKADSSSMEPVIARGAFVGIDRDQKEHPDGDLCAVYFPHQGLTIRRVYHQGETFLLKADNDKYSDLEVKASEMDSRTIGRVIWVLQNLTVM</sequence>
<evidence type="ECO:0000259" key="4">
    <source>
        <dbReference type="Pfam" id="PF00717"/>
    </source>
</evidence>
<dbReference type="Pfam" id="PF07022">
    <property type="entry name" value="Phage_CI_repr"/>
    <property type="match status" value="1"/>
</dbReference>
<protein>
    <submittedName>
        <fullName evidence="6">DNA-binding protein</fullName>
    </submittedName>
</protein>